<sequence>MQGGRATKGNSDTKIAYDKIARFLADKLAKTDAEHWTPRLITDVKEISRHTEVDERVVKTYLSKREGELVDKGIALVRVGKTYAVIKLANPHEGR</sequence>
<protein>
    <submittedName>
        <fullName evidence="1">Uncharacterized protein</fullName>
    </submittedName>
</protein>
<accession>X1T7I0</accession>
<dbReference type="EMBL" id="BARW01015086">
    <property type="protein sequence ID" value="GAI83480.1"/>
    <property type="molecule type" value="Genomic_DNA"/>
</dbReference>
<organism evidence="1">
    <name type="scientific">marine sediment metagenome</name>
    <dbReference type="NCBI Taxonomy" id="412755"/>
    <lineage>
        <taxon>unclassified sequences</taxon>
        <taxon>metagenomes</taxon>
        <taxon>ecological metagenomes</taxon>
    </lineage>
</organism>
<reference evidence="1" key="1">
    <citation type="journal article" date="2014" name="Front. Microbiol.">
        <title>High frequency of phylogenetically diverse reductive dehalogenase-homologous genes in deep subseafloor sedimentary metagenomes.</title>
        <authorList>
            <person name="Kawai M."/>
            <person name="Futagami T."/>
            <person name="Toyoda A."/>
            <person name="Takaki Y."/>
            <person name="Nishi S."/>
            <person name="Hori S."/>
            <person name="Arai W."/>
            <person name="Tsubouchi T."/>
            <person name="Morono Y."/>
            <person name="Uchiyama I."/>
            <person name="Ito T."/>
            <person name="Fujiyama A."/>
            <person name="Inagaki F."/>
            <person name="Takami H."/>
        </authorList>
    </citation>
    <scope>NUCLEOTIDE SEQUENCE</scope>
    <source>
        <strain evidence="1">Expedition CK06-06</strain>
    </source>
</reference>
<comment type="caution">
    <text evidence="1">The sequence shown here is derived from an EMBL/GenBank/DDBJ whole genome shotgun (WGS) entry which is preliminary data.</text>
</comment>
<gene>
    <name evidence="1" type="ORF">S12H4_26563</name>
</gene>
<evidence type="ECO:0000313" key="1">
    <source>
        <dbReference type="EMBL" id="GAI83480.1"/>
    </source>
</evidence>
<dbReference type="AlphaFoldDB" id="X1T7I0"/>
<name>X1T7I0_9ZZZZ</name>
<proteinExistence type="predicted"/>